<evidence type="ECO:0000256" key="3">
    <source>
        <dbReference type="ARBA" id="ARBA00022475"/>
    </source>
</evidence>
<feature type="region of interest" description="Disordered" evidence="7">
    <location>
        <begin position="362"/>
        <end position="402"/>
    </location>
</feature>
<feature type="region of interest" description="Disordered" evidence="7">
    <location>
        <begin position="285"/>
        <end position="305"/>
    </location>
</feature>
<comment type="subcellular location">
    <subcellularLocation>
        <location evidence="1">Cell membrane</location>
        <topology evidence="1">Multi-pass membrane protein</topology>
    </subcellularLocation>
</comment>
<proteinExistence type="inferred from homology"/>
<name>A0ABT1K2W7_9ACTN</name>
<reference evidence="9 10" key="1">
    <citation type="submission" date="2022-06" db="EMBL/GenBank/DDBJ databases">
        <title>Sequencing the genomes of 1000 actinobacteria strains.</title>
        <authorList>
            <person name="Klenk H.-P."/>
        </authorList>
    </citation>
    <scope>NUCLEOTIDE SEQUENCE [LARGE SCALE GENOMIC DNA]</scope>
    <source>
        <strain evidence="9 10">DSM 44170</strain>
    </source>
</reference>
<evidence type="ECO:0000313" key="10">
    <source>
        <dbReference type="Proteomes" id="UP001320766"/>
    </source>
</evidence>
<keyword evidence="6" id="KW-0472">Membrane</keyword>
<dbReference type="Pfam" id="PF02706">
    <property type="entry name" value="Wzz"/>
    <property type="match status" value="1"/>
</dbReference>
<evidence type="ECO:0000313" key="9">
    <source>
        <dbReference type="EMBL" id="MCP2348338.1"/>
    </source>
</evidence>
<comment type="caution">
    <text evidence="9">The sequence shown here is derived from an EMBL/GenBank/DDBJ whole genome shotgun (WGS) entry which is preliminary data.</text>
</comment>
<feature type="domain" description="Polysaccharide chain length determinant N-terminal" evidence="8">
    <location>
        <begin position="15"/>
        <end position="78"/>
    </location>
</feature>
<feature type="compositionally biased region" description="Low complexity" evidence="7">
    <location>
        <begin position="472"/>
        <end position="482"/>
    </location>
</feature>
<dbReference type="PANTHER" id="PTHR32309:SF13">
    <property type="entry name" value="FERRIC ENTEROBACTIN TRANSPORT PROTEIN FEPE"/>
    <property type="match status" value="1"/>
</dbReference>
<evidence type="ECO:0000256" key="6">
    <source>
        <dbReference type="ARBA" id="ARBA00023136"/>
    </source>
</evidence>
<dbReference type="InterPro" id="IPR050445">
    <property type="entry name" value="Bact_polysacc_biosynth/exp"/>
</dbReference>
<dbReference type="RefSeq" id="WP_253772004.1">
    <property type="nucleotide sequence ID" value="NZ_BAAAVE010000006.1"/>
</dbReference>
<keyword evidence="5" id="KW-1133">Transmembrane helix</keyword>
<dbReference type="EMBL" id="JAMZEC010000001">
    <property type="protein sequence ID" value="MCP2348338.1"/>
    <property type="molecule type" value="Genomic_DNA"/>
</dbReference>
<evidence type="ECO:0000256" key="1">
    <source>
        <dbReference type="ARBA" id="ARBA00004651"/>
    </source>
</evidence>
<comment type="similarity">
    <text evidence="2">Belongs to the CpsC/CapA family.</text>
</comment>
<accession>A0ABT1K2W7</accession>
<dbReference type="Proteomes" id="UP001320766">
    <property type="component" value="Unassembled WGS sequence"/>
</dbReference>
<dbReference type="InterPro" id="IPR003856">
    <property type="entry name" value="LPS_length_determ_N"/>
</dbReference>
<feature type="compositionally biased region" description="Basic and acidic residues" evidence="7">
    <location>
        <begin position="711"/>
        <end position="732"/>
    </location>
</feature>
<keyword evidence="10" id="KW-1185">Reference proteome</keyword>
<evidence type="ECO:0000256" key="2">
    <source>
        <dbReference type="ARBA" id="ARBA00006683"/>
    </source>
</evidence>
<dbReference type="PANTHER" id="PTHR32309">
    <property type="entry name" value="TYROSINE-PROTEIN KINASE"/>
    <property type="match status" value="1"/>
</dbReference>
<feature type="compositionally biased region" description="Gly residues" evidence="7">
    <location>
        <begin position="294"/>
        <end position="305"/>
    </location>
</feature>
<sequence>MSLPPDLPARRSGADLGDHLSLLTRRRLIFAGFVLAGGAAGLGLMRLTPPAYTATTQVLVAAVGVQEQGNQVTNRQREPLNLDTEAQVAASAVVADRAARLLRISTPEPVEVAVPPNSAVLSLSVTAATPDAAAAQSRAYAEAYLANRAATAQAALALQQKAMLAKLKQVNTTLATVTRELETLRKGTAEHILATHRQSVLNRQAYSLTLKYDALKTTTVTPGSVISDAVPPTDPASPSLPLFLGTGLMLGLLLGAGAAMLRDRLDTRLRTPDDVERLTGLPVLASLPRDDRGSGSGGPGVGRGVRSGGAGFAIAGGEGAGPPAMGGPIAGSSATDLSIAGSSVAGHPAAGSSVASGFSVEGAEGVTSPVTDRRGRAWTPYDAGGDGARHAGTSHVGRAGDEPLTDAIRRARGERGPVAGAGHGRSEHLTGAAYGASGEGGRLLISDVAAGTGGEGGRRAGAARGGDRQSGRRAGAWRAGVKGARGDRAGGGQAGAALADALHELAGAAVAACPGKRLLVRAVPTGLATTTVTSSLSAGTLLSVLDGSDTADLARADAALLMVELGRATSTEVLAAVRHLSRHRVPVIGVVTTYGEPASPSLAPASAQAGLGKLVASSRRDPAALGDGGPPTDPDATLLRHPTTTASDTPASHATGSNATGFGGRGTTTPGMTGFGGHGTTASHPGSHGTTAPIPTGFGHPGVTDPGTSETRARHAAEPETGRGTDRGREPDPAQDPWPSRAGARWPRPPGFPS</sequence>
<organism evidence="9 10">
    <name type="scientific">Nonomuraea roseoviolacea subsp. carminata</name>
    <dbReference type="NCBI Taxonomy" id="160689"/>
    <lineage>
        <taxon>Bacteria</taxon>
        <taxon>Bacillati</taxon>
        <taxon>Actinomycetota</taxon>
        <taxon>Actinomycetes</taxon>
        <taxon>Streptosporangiales</taxon>
        <taxon>Streptosporangiaceae</taxon>
        <taxon>Nonomuraea</taxon>
    </lineage>
</organism>
<feature type="compositionally biased region" description="Polar residues" evidence="7">
    <location>
        <begin position="642"/>
        <end position="659"/>
    </location>
</feature>
<protein>
    <submittedName>
        <fullName evidence="9">Capsular polysaccharide biosynthesis protein</fullName>
    </submittedName>
</protein>
<evidence type="ECO:0000256" key="5">
    <source>
        <dbReference type="ARBA" id="ARBA00022989"/>
    </source>
</evidence>
<evidence type="ECO:0000256" key="4">
    <source>
        <dbReference type="ARBA" id="ARBA00022692"/>
    </source>
</evidence>
<keyword evidence="3" id="KW-1003">Cell membrane</keyword>
<keyword evidence="4" id="KW-0812">Transmembrane</keyword>
<evidence type="ECO:0000259" key="8">
    <source>
        <dbReference type="Pfam" id="PF02706"/>
    </source>
</evidence>
<evidence type="ECO:0000256" key="7">
    <source>
        <dbReference type="SAM" id="MobiDB-lite"/>
    </source>
</evidence>
<gene>
    <name evidence="9" type="ORF">HD595_004460</name>
</gene>
<feature type="region of interest" description="Disordered" evidence="7">
    <location>
        <begin position="453"/>
        <end position="489"/>
    </location>
</feature>
<feature type="region of interest" description="Disordered" evidence="7">
    <location>
        <begin position="613"/>
        <end position="754"/>
    </location>
</feature>